<accession>A0ABS9VBA4</accession>
<organism evidence="1 2">
    <name type="scientific">Belliella alkalica</name>
    <dbReference type="NCBI Taxonomy" id="1730871"/>
    <lineage>
        <taxon>Bacteria</taxon>
        <taxon>Pseudomonadati</taxon>
        <taxon>Bacteroidota</taxon>
        <taxon>Cytophagia</taxon>
        <taxon>Cytophagales</taxon>
        <taxon>Cyclobacteriaceae</taxon>
        <taxon>Belliella</taxon>
    </lineage>
</organism>
<proteinExistence type="predicted"/>
<reference evidence="1" key="1">
    <citation type="submission" date="2022-03" db="EMBL/GenBank/DDBJ databases">
        <title>De novo assembled genomes of Belliella spp. (Cyclobacteriaceae) strains.</title>
        <authorList>
            <person name="Szabo A."/>
            <person name="Korponai K."/>
            <person name="Felfoldi T."/>
        </authorList>
    </citation>
    <scope>NUCLEOTIDE SEQUENCE</scope>
    <source>
        <strain evidence="1">DSM 111903</strain>
    </source>
</reference>
<comment type="caution">
    <text evidence="1">The sequence shown here is derived from an EMBL/GenBank/DDBJ whole genome shotgun (WGS) entry which is preliminary data.</text>
</comment>
<dbReference type="EMBL" id="JAKZGO010000006">
    <property type="protein sequence ID" value="MCH7413722.1"/>
    <property type="molecule type" value="Genomic_DNA"/>
</dbReference>
<keyword evidence="2" id="KW-1185">Reference proteome</keyword>
<name>A0ABS9VBA4_9BACT</name>
<protein>
    <recommendedName>
        <fullName evidence="3">Outer membrane protein beta-barrel domain-containing protein</fullName>
    </recommendedName>
</protein>
<gene>
    <name evidence="1" type="ORF">MM213_09510</name>
</gene>
<sequence>MKKYLSIISELIGMKHLVFLIAFLSISIYSAIAQESREKELIYRIGAGPGIEGNAGLWTINLMNELSYYATPRFSINPSFTFMASVEDFDLSGRYWKPMMNGENMETFVASLFTDVRFQYDIIKTKNDFRLGIGFGPSFQYGGDGIHGGWVLNYEGEYASRWIVERHARLGYVTQVTFDWSGKNINRRNTLGVSMSSFEGYWPYYLNVNYRFGFKL</sequence>
<dbReference type="RefSeq" id="WP_241411695.1">
    <property type="nucleotide sequence ID" value="NZ_JAKZGO010000006.1"/>
</dbReference>
<evidence type="ECO:0008006" key="3">
    <source>
        <dbReference type="Google" id="ProtNLM"/>
    </source>
</evidence>
<evidence type="ECO:0000313" key="1">
    <source>
        <dbReference type="EMBL" id="MCH7413722.1"/>
    </source>
</evidence>
<evidence type="ECO:0000313" key="2">
    <source>
        <dbReference type="Proteomes" id="UP001165430"/>
    </source>
</evidence>
<dbReference type="Proteomes" id="UP001165430">
    <property type="component" value="Unassembled WGS sequence"/>
</dbReference>